<evidence type="ECO:0000256" key="6">
    <source>
        <dbReference type="ARBA" id="ARBA00012487"/>
    </source>
</evidence>
<evidence type="ECO:0000313" key="23">
    <source>
        <dbReference type="Proteomes" id="UP000270190"/>
    </source>
</evidence>
<keyword evidence="12 18" id="KW-0548">Nucleotidyltransferase</keyword>
<keyword evidence="9" id="KW-0444">Lipid biosynthesis</keyword>
<comment type="similarity">
    <text evidence="5 18">Belongs to the CDS family.</text>
</comment>
<evidence type="ECO:0000256" key="1">
    <source>
        <dbReference type="ARBA" id="ARBA00001698"/>
    </source>
</evidence>
<reference evidence="21" key="3">
    <citation type="submission" date="2018-04" db="EMBL/GenBank/DDBJ databases">
        <authorList>
            <person name="Go L.Y."/>
            <person name="Mitchell J.A."/>
        </authorList>
    </citation>
    <scope>NUCLEOTIDE SEQUENCE</scope>
    <source>
        <strain evidence="21">BSAS1 3</strain>
    </source>
</reference>
<dbReference type="Proteomes" id="UP000243591">
    <property type="component" value="Chromosome"/>
</dbReference>
<keyword evidence="16" id="KW-0594">Phospholipid biosynthesis</keyword>
<dbReference type="OrthoDB" id="9799199at2"/>
<dbReference type="GO" id="GO:0016024">
    <property type="term" value="P:CDP-diacylglycerol biosynthetic process"/>
    <property type="evidence" value="ECO:0007669"/>
    <property type="project" value="UniProtKB-UniPathway"/>
</dbReference>
<dbReference type="RefSeq" id="WP_029091783.1">
    <property type="nucleotide sequence ID" value="NZ_CBCPIX010000001.1"/>
</dbReference>
<dbReference type="GO" id="GO:0005886">
    <property type="term" value="C:plasma membrane"/>
    <property type="evidence" value="ECO:0007669"/>
    <property type="project" value="UniProtKB-SubCell"/>
</dbReference>
<evidence type="ECO:0000256" key="18">
    <source>
        <dbReference type="RuleBase" id="RU003938"/>
    </source>
</evidence>
<keyword evidence="8" id="KW-1003">Cell membrane</keyword>
<organism evidence="20 22">
    <name type="scientific">Brochothrix thermosphacta</name>
    <name type="common">Microbacterium thermosphactum</name>
    <dbReference type="NCBI Taxonomy" id="2756"/>
    <lineage>
        <taxon>Bacteria</taxon>
        <taxon>Bacillati</taxon>
        <taxon>Bacillota</taxon>
        <taxon>Bacilli</taxon>
        <taxon>Bacillales</taxon>
        <taxon>Listeriaceae</taxon>
        <taxon>Brochothrix</taxon>
    </lineage>
</organism>
<reference evidence="20 22" key="1">
    <citation type="submission" date="2017-09" db="EMBL/GenBank/DDBJ databases">
        <title>Complete Genome Sequences of Two Strains of the Meat Spoilage Bacterium Brochothrix thermosphacta Isolated from Ground Chicken.</title>
        <authorList>
            <person name="Paoli G.C."/>
            <person name="Wijey C."/>
            <person name="Chen C.-Y."/>
            <person name="Nguyen L."/>
            <person name="Yan X."/>
            <person name="Irwin P.L."/>
        </authorList>
    </citation>
    <scope>NUCLEOTIDE SEQUENCE [LARGE SCALE GENOMIC DNA]</scope>
    <source>
        <strain evidence="20 22">BI</strain>
    </source>
</reference>
<dbReference type="KEGG" id="bths:CNY62_12630"/>
<dbReference type="InterPro" id="IPR000374">
    <property type="entry name" value="PC_trans"/>
</dbReference>
<evidence type="ECO:0000313" key="20">
    <source>
        <dbReference type="EMBL" id="ATF27145.1"/>
    </source>
</evidence>
<keyword evidence="17" id="KW-1208">Phospholipid metabolism</keyword>
<evidence type="ECO:0000256" key="7">
    <source>
        <dbReference type="ARBA" id="ARBA00019373"/>
    </source>
</evidence>
<feature type="transmembrane region" description="Helical" evidence="19">
    <location>
        <begin position="6"/>
        <end position="28"/>
    </location>
</feature>
<dbReference type="Proteomes" id="UP000270190">
    <property type="component" value="Unassembled WGS sequence"/>
</dbReference>
<comment type="pathway">
    <text evidence="4">Lipid metabolism.</text>
</comment>
<sequence length="262" mass="28624">MKTRIITAILALAVFVPFLVIGGTPFQAMMYLITTIAIGEVIRMQKRSLFAIDSILLFILGWVILLPTSILDRLAEYNISFILIVSVIVMMNLTASVLSADKVNVAQAALGIILSLYIAAGFRSFITVRSDSFNLLMFGILVVILTDSFAYFVGRKFGKTKLAPTISPNKTIEGSIGGTVIATIVAVIYTLIFPIDLSLLHIIIGTIVLSIVGQCGDLVESSVKRYCGVKDSGKILPGHGGLYDRFDSWLFVFPMMIILQFM</sequence>
<keyword evidence="10 18" id="KW-0808">Transferase</keyword>
<dbReference type="AlphaFoldDB" id="A0A1D2KTN1"/>
<reference evidence="23" key="2">
    <citation type="submission" date="2018-04" db="EMBL/GenBank/DDBJ databases">
        <authorList>
            <person name="Illikoud N."/>
        </authorList>
    </citation>
    <scope>NUCLEOTIDE SEQUENCE [LARGE SCALE GENOMIC DNA]</scope>
</reference>
<keyword evidence="15 19" id="KW-0472">Membrane</keyword>
<evidence type="ECO:0000256" key="12">
    <source>
        <dbReference type="ARBA" id="ARBA00022695"/>
    </source>
</evidence>
<keyword evidence="13 19" id="KW-1133">Transmembrane helix</keyword>
<evidence type="ECO:0000313" key="21">
    <source>
        <dbReference type="EMBL" id="SPP27843.1"/>
    </source>
</evidence>
<evidence type="ECO:0000256" key="2">
    <source>
        <dbReference type="ARBA" id="ARBA00004651"/>
    </source>
</evidence>
<dbReference type="UniPathway" id="UPA00557">
    <property type="reaction ID" value="UER00614"/>
</dbReference>
<dbReference type="GO" id="GO:0004605">
    <property type="term" value="F:phosphatidate cytidylyltransferase activity"/>
    <property type="evidence" value="ECO:0007669"/>
    <property type="project" value="UniProtKB-EC"/>
</dbReference>
<dbReference type="STRING" id="2756.BFR44_03485"/>
<keyword evidence="14" id="KW-0443">Lipid metabolism</keyword>
<gene>
    <name evidence="21" type="primary">cdsA</name>
    <name evidence="21" type="ORF">BTBSAS_190016</name>
    <name evidence="20" type="ORF">CNY62_12630</name>
</gene>
<protein>
    <recommendedName>
        <fullName evidence="7 18">Phosphatidate cytidylyltransferase</fullName>
        <ecNumber evidence="6 18">2.7.7.41</ecNumber>
    </recommendedName>
</protein>
<comment type="subcellular location">
    <subcellularLocation>
        <location evidence="2">Cell membrane</location>
        <topology evidence="2">Multi-pass membrane protein</topology>
    </subcellularLocation>
</comment>
<evidence type="ECO:0000256" key="10">
    <source>
        <dbReference type="ARBA" id="ARBA00022679"/>
    </source>
</evidence>
<proteinExistence type="inferred from homology"/>
<dbReference type="Pfam" id="PF01148">
    <property type="entry name" value="CTP_transf_1"/>
    <property type="match status" value="1"/>
</dbReference>
<feature type="transmembrane region" description="Helical" evidence="19">
    <location>
        <begin position="77"/>
        <end position="98"/>
    </location>
</feature>
<evidence type="ECO:0000256" key="5">
    <source>
        <dbReference type="ARBA" id="ARBA00010185"/>
    </source>
</evidence>
<evidence type="ECO:0000256" key="19">
    <source>
        <dbReference type="SAM" id="Phobius"/>
    </source>
</evidence>
<name>A0A1D2KTN1_BROTH</name>
<dbReference type="PANTHER" id="PTHR46382">
    <property type="entry name" value="PHOSPHATIDATE CYTIDYLYLTRANSFERASE"/>
    <property type="match status" value="1"/>
</dbReference>
<evidence type="ECO:0000313" key="22">
    <source>
        <dbReference type="Proteomes" id="UP000243591"/>
    </source>
</evidence>
<dbReference type="EMBL" id="CP023483">
    <property type="protein sequence ID" value="ATF27145.1"/>
    <property type="molecule type" value="Genomic_DNA"/>
</dbReference>
<dbReference type="EMBL" id="OUNC01000011">
    <property type="protein sequence ID" value="SPP27843.1"/>
    <property type="molecule type" value="Genomic_DNA"/>
</dbReference>
<evidence type="ECO:0000256" key="8">
    <source>
        <dbReference type="ARBA" id="ARBA00022475"/>
    </source>
</evidence>
<dbReference type="PROSITE" id="PS01315">
    <property type="entry name" value="CDS"/>
    <property type="match status" value="1"/>
</dbReference>
<evidence type="ECO:0000256" key="16">
    <source>
        <dbReference type="ARBA" id="ARBA00023209"/>
    </source>
</evidence>
<evidence type="ECO:0000256" key="17">
    <source>
        <dbReference type="ARBA" id="ARBA00023264"/>
    </source>
</evidence>
<evidence type="ECO:0000256" key="9">
    <source>
        <dbReference type="ARBA" id="ARBA00022516"/>
    </source>
</evidence>
<comment type="pathway">
    <text evidence="3 18">Phospholipid metabolism; CDP-diacylglycerol biosynthesis; CDP-diacylglycerol from sn-glycerol 3-phosphate: step 3/3.</text>
</comment>
<dbReference type="PANTHER" id="PTHR46382:SF1">
    <property type="entry name" value="PHOSPHATIDATE CYTIDYLYLTRANSFERASE"/>
    <property type="match status" value="1"/>
</dbReference>
<evidence type="ECO:0000256" key="15">
    <source>
        <dbReference type="ARBA" id="ARBA00023136"/>
    </source>
</evidence>
<feature type="transmembrane region" description="Helical" evidence="19">
    <location>
        <begin position="105"/>
        <end position="126"/>
    </location>
</feature>
<feature type="transmembrane region" description="Helical" evidence="19">
    <location>
        <begin position="132"/>
        <end position="153"/>
    </location>
</feature>
<evidence type="ECO:0000256" key="11">
    <source>
        <dbReference type="ARBA" id="ARBA00022692"/>
    </source>
</evidence>
<evidence type="ECO:0000256" key="14">
    <source>
        <dbReference type="ARBA" id="ARBA00023098"/>
    </source>
</evidence>
<feature type="transmembrane region" description="Helical" evidence="19">
    <location>
        <begin position="174"/>
        <end position="193"/>
    </location>
</feature>
<keyword evidence="11 18" id="KW-0812">Transmembrane</keyword>
<evidence type="ECO:0000256" key="13">
    <source>
        <dbReference type="ARBA" id="ARBA00022989"/>
    </source>
</evidence>
<keyword evidence="22" id="KW-1185">Reference proteome</keyword>
<evidence type="ECO:0000256" key="4">
    <source>
        <dbReference type="ARBA" id="ARBA00005189"/>
    </source>
</evidence>
<evidence type="ECO:0000256" key="3">
    <source>
        <dbReference type="ARBA" id="ARBA00005119"/>
    </source>
</evidence>
<feature type="transmembrane region" description="Helical" evidence="19">
    <location>
        <begin position="49"/>
        <end position="71"/>
    </location>
</feature>
<comment type="catalytic activity">
    <reaction evidence="1 18">
        <text>a 1,2-diacyl-sn-glycero-3-phosphate + CTP + H(+) = a CDP-1,2-diacyl-sn-glycerol + diphosphate</text>
        <dbReference type="Rhea" id="RHEA:16229"/>
        <dbReference type="ChEBI" id="CHEBI:15378"/>
        <dbReference type="ChEBI" id="CHEBI:33019"/>
        <dbReference type="ChEBI" id="CHEBI:37563"/>
        <dbReference type="ChEBI" id="CHEBI:58332"/>
        <dbReference type="ChEBI" id="CHEBI:58608"/>
        <dbReference type="EC" id="2.7.7.41"/>
    </reaction>
</comment>
<dbReference type="EC" id="2.7.7.41" evidence="6 18"/>
<accession>A0A1D2KTN1</accession>